<feature type="region of interest" description="Disordered" evidence="3">
    <location>
        <begin position="1"/>
        <end position="20"/>
    </location>
</feature>
<keyword evidence="1 2" id="KW-0175">Coiled coil</keyword>
<accession>A0A7J6AMF6</accession>
<dbReference type="Proteomes" id="UP000593565">
    <property type="component" value="Unassembled WGS sequence"/>
</dbReference>
<proteinExistence type="predicted"/>
<feature type="region of interest" description="Disordered" evidence="3">
    <location>
        <begin position="1174"/>
        <end position="1196"/>
    </location>
</feature>
<evidence type="ECO:0000313" key="5">
    <source>
        <dbReference type="EMBL" id="KAF4084092.1"/>
    </source>
</evidence>
<feature type="region of interest" description="Disordered" evidence="3">
    <location>
        <begin position="1220"/>
        <end position="1251"/>
    </location>
</feature>
<dbReference type="EMBL" id="JAAGNN010000010">
    <property type="protein sequence ID" value="KAF4084092.1"/>
    <property type="molecule type" value="Genomic_DNA"/>
</dbReference>
<dbReference type="InterPro" id="IPR050719">
    <property type="entry name" value="Cortactin-Actin_Reg"/>
</dbReference>
<protein>
    <recommendedName>
        <fullName evidence="4">Cortactin-binding protein-2 N-terminal domain-containing protein</fullName>
    </recommendedName>
</protein>
<feature type="compositionally biased region" description="Polar residues" evidence="3">
    <location>
        <begin position="1"/>
        <end position="15"/>
    </location>
</feature>
<feature type="coiled-coil region" evidence="2">
    <location>
        <begin position="299"/>
        <end position="406"/>
    </location>
</feature>
<dbReference type="InterPro" id="IPR019131">
    <property type="entry name" value="Cortactin-binding_p2_N"/>
</dbReference>
<dbReference type="Pfam" id="PF09727">
    <property type="entry name" value="CortBP2"/>
    <property type="match status" value="1"/>
</dbReference>
<reference evidence="5 6" key="1">
    <citation type="submission" date="2020-02" db="EMBL/GenBank/DDBJ databases">
        <title>A chromosome-scale genome assembly of the black bullhead catfish (Ameiurus melas).</title>
        <authorList>
            <person name="Wen M."/>
            <person name="Zham M."/>
            <person name="Cabau C."/>
            <person name="Klopp C."/>
            <person name="Donnadieu C."/>
            <person name="Roques C."/>
            <person name="Bouchez O."/>
            <person name="Lampietro C."/>
            <person name="Jouanno E."/>
            <person name="Herpin A."/>
            <person name="Louis A."/>
            <person name="Berthelot C."/>
            <person name="Parey E."/>
            <person name="Roest-Crollius H."/>
            <person name="Braasch I."/>
            <person name="Postlethwait J."/>
            <person name="Robinson-Rechavi M."/>
            <person name="Echchiki A."/>
            <person name="Begum T."/>
            <person name="Montfort J."/>
            <person name="Schartl M."/>
            <person name="Bobe J."/>
            <person name="Guiguen Y."/>
        </authorList>
    </citation>
    <scope>NUCLEOTIDE SEQUENCE [LARGE SCALE GENOMIC DNA]</scope>
    <source>
        <strain evidence="5">M_S1</strain>
        <tissue evidence="5">Blood</tissue>
    </source>
</reference>
<evidence type="ECO:0000259" key="4">
    <source>
        <dbReference type="Pfam" id="PF09727"/>
    </source>
</evidence>
<feature type="coiled-coil region" evidence="2">
    <location>
        <begin position="431"/>
        <end position="619"/>
    </location>
</feature>
<dbReference type="PANTHER" id="PTHR23166:SF3">
    <property type="entry name" value="FILAMIN-A-INTERACTING PROTEIN 1"/>
    <property type="match status" value="1"/>
</dbReference>
<sequence>MSCPQTHTHANSYKNANDKTDLFNKGHTDYSHLYFRDHCRDNMRSKGDGVDSTANGVLVVPHAIHEISEEQEEDMKMQVTEKNIKAKVHQKDKEKMHMSENENESTINQRLGLKELSKDDLLKLLGIMEGEIQAQEDVIRVLKSGLSRPERLESHYSSAFPTKPLKALQRDGLLISNQILHEDVYEKPMAELDRLQDKHREAYRRMLEQLLLAEKCHRHVVHELDVEKRKHIDYMNKSDDFTNLLEQERERLKLLLKQEKAYQVRKEKEHSKRLEKVRGELNKLKSFALMLVDEQQLHLEQIDQQSQKIQDLLKNLQEKEQRLSEVEGKAKEDKQKLLNLEVEFEVRDSKFAQQYDEMAAKLASQESQYQQMCQKQATLSQKIEELEETNAILQKSADELQELRDKISNGQCGNSNLMAELENLHKIVLEMEGKDEEITKTENKCSELKRKLQTEEINNKELKLEVEKLQKRMMGLEKLEAAFNMGRMECAQLQGALDKKKGLTKELEDELVTVRIRMKEVESSELKLEKAELLLKEELIKLKSVTVIMVNERKDMAERIRSEERKREELEKLFKAEQEKVMVVTERLIDESKRLLKLKSEMEEKITTLVKEKGELKEKLTIEEEKCKGLSSKVCMIKHINDEVKEEGKLSTSKVLNKEVGNLSNSSITDENKVIELTREIERLRKRLKQLEVVEGDLMKTEDEYDILEKKFKSEQERANSLSKQVEEMRNQIALSKVIEREEAFGQETELWRRCKLEETKNKDLHADVQALKEKIHELMNKEDQLSQLQVNYSVLQQKFLVEEDKKKSMSNEVLNLTKELEITRRYSRALRPSNNGRRMMDAPMTSTGVQTDAGEIERVDDDDDTPAVFIKKSVQEENHIMNSLRQRSLKKPAEMPSVRELYPPPSGDLTLKKSWIPWIKKKENQPSEKPLHINEEITHSEIKMTQKQGQPLHIRLTPDHQNSMTTLQISSSPAENIFSTAIPTPSRGVQKPQITIIPSNAVSPNDRARETKCPETVKSPLTITTISRAKSPESIKTPAIDRPTSPISLIPVSSSNLAHISSTPGSQEMITGRAVFKVTPEKRMVPTPIKKCNSNANIITTEDNKIHIHLGSQVKKPLESNSSMVMVRADAAVNESKELSTGTVLRSPRHVTISKPASSKVTSSLTITQVTHAPPRPTLSVQPVLDPQPARTGLTRIPMSRGMKTGKAVLGALGIPSNMKMESKGESQSMRIELKKSSISSATLQNSGKS</sequence>
<dbReference type="PANTHER" id="PTHR23166">
    <property type="entry name" value="FILAMIN/GPBP-INTERACTING PROTEIN"/>
    <property type="match status" value="1"/>
</dbReference>
<evidence type="ECO:0000313" key="6">
    <source>
        <dbReference type="Proteomes" id="UP000593565"/>
    </source>
</evidence>
<keyword evidence="6" id="KW-1185">Reference proteome</keyword>
<comment type="caution">
    <text evidence="5">The sequence shown here is derived from an EMBL/GenBank/DDBJ whole genome shotgun (WGS) entry which is preliminary data.</text>
</comment>
<feature type="coiled-coil region" evidence="2">
    <location>
        <begin position="674"/>
        <end position="799"/>
    </location>
</feature>
<dbReference type="AlphaFoldDB" id="A0A7J6AMF6"/>
<organism evidence="5 6">
    <name type="scientific">Ameiurus melas</name>
    <name type="common">Black bullhead</name>
    <name type="synonym">Silurus melas</name>
    <dbReference type="NCBI Taxonomy" id="219545"/>
    <lineage>
        <taxon>Eukaryota</taxon>
        <taxon>Metazoa</taxon>
        <taxon>Chordata</taxon>
        <taxon>Craniata</taxon>
        <taxon>Vertebrata</taxon>
        <taxon>Euteleostomi</taxon>
        <taxon>Actinopterygii</taxon>
        <taxon>Neopterygii</taxon>
        <taxon>Teleostei</taxon>
        <taxon>Ostariophysi</taxon>
        <taxon>Siluriformes</taxon>
        <taxon>Ictaluridae</taxon>
        <taxon>Ameiurus</taxon>
    </lineage>
</organism>
<feature type="compositionally biased region" description="Polar residues" evidence="3">
    <location>
        <begin position="1238"/>
        <end position="1251"/>
    </location>
</feature>
<gene>
    <name evidence="5" type="ORF">AMELA_G00124770</name>
</gene>
<evidence type="ECO:0000256" key="2">
    <source>
        <dbReference type="SAM" id="Coils"/>
    </source>
</evidence>
<feature type="coiled-coil region" evidence="2">
    <location>
        <begin position="238"/>
        <end position="265"/>
    </location>
</feature>
<evidence type="ECO:0000256" key="3">
    <source>
        <dbReference type="SAM" id="MobiDB-lite"/>
    </source>
</evidence>
<name>A0A7J6AMF6_AMEME</name>
<evidence type="ECO:0000256" key="1">
    <source>
        <dbReference type="ARBA" id="ARBA00023054"/>
    </source>
</evidence>
<feature type="domain" description="Cortactin-binding protein-2 N-terminal" evidence="4">
    <location>
        <begin position="115"/>
        <end position="296"/>
    </location>
</feature>